<dbReference type="PANTHER" id="PTHR31228">
    <property type="entry name" value="CYSTATIN/MONELLIN SUPERFAMILY PROTEIN"/>
    <property type="match status" value="1"/>
</dbReference>
<organism evidence="1 2">
    <name type="scientific">Medicago truncatula</name>
    <name type="common">Barrel medic</name>
    <name type="synonym">Medicago tribuloides</name>
    <dbReference type="NCBI Taxonomy" id="3880"/>
    <lineage>
        <taxon>Eukaryota</taxon>
        <taxon>Viridiplantae</taxon>
        <taxon>Streptophyta</taxon>
        <taxon>Embryophyta</taxon>
        <taxon>Tracheophyta</taxon>
        <taxon>Spermatophyta</taxon>
        <taxon>Magnoliopsida</taxon>
        <taxon>eudicotyledons</taxon>
        <taxon>Gunneridae</taxon>
        <taxon>Pentapetalae</taxon>
        <taxon>rosids</taxon>
        <taxon>fabids</taxon>
        <taxon>Fabales</taxon>
        <taxon>Fabaceae</taxon>
        <taxon>Papilionoideae</taxon>
        <taxon>50 kb inversion clade</taxon>
        <taxon>NPAAA clade</taxon>
        <taxon>Hologalegina</taxon>
        <taxon>IRL clade</taxon>
        <taxon>Trifolieae</taxon>
        <taxon>Medicago</taxon>
    </lineage>
</organism>
<reference evidence="2" key="1">
    <citation type="journal article" date="2018" name="Nat. Plants">
        <title>Whole-genome landscape of Medicago truncatula symbiotic genes.</title>
        <authorList>
            <person name="Pecrix Y."/>
            <person name="Staton S.E."/>
            <person name="Sallet E."/>
            <person name="Lelandais-Briere C."/>
            <person name="Moreau S."/>
            <person name="Carrere S."/>
            <person name="Blein T."/>
            <person name="Jardinaud M.F."/>
            <person name="Latrasse D."/>
            <person name="Zouine M."/>
            <person name="Zahm M."/>
            <person name="Kreplak J."/>
            <person name="Mayjonade B."/>
            <person name="Satge C."/>
            <person name="Perez M."/>
            <person name="Cauet S."/>
            <person name="Marande W."/>
            <person name="Chantry-Darmon C."/>
            <person name="Lopez-Roques C."/>
            <person name="Bouchez O."/>
            <person name="Berard A."/>
            <person name="Debelle F."/>
            <person name="Munos S."/>
            <person name="Bendahmane A."/>
            <person name="Berges H."/>
            <person name="Niebel A."/>
            <person name="Buitink J."/>
            <person name="Frugier F."/>
            <person name="Benhamed M."/>
            <person name="Crespi M."/>
            <person name="Gouzy J."/>
            <person name="Gamas P."/>
        </authorList>
    </citation>
    <scope>NUCLEOTIDE SEQUENCE [LARGE SCALE GENOMIC DNA]</scope>
    <source>
        <strain evidence="2">cv. Jemalong A17</strain>
    </source>
</reference>
<proteinExistence type="predicted"/>
<comment type="caution">
    <text evidence="1">The sequence shown here is derived from an EMBL/GenBank/DDBJ whole genome shotgun (WGS) entry which is preliminary data.</text>
</comment>
<protein>
    <submittedName>
        <fullName evidence="1">Uncharacterized protein</fullName>
    </submittedName>
</protein>
<dbReference type="AlphaFoldDB" id="A0A396IWV3"/>
<gene>
    <name evidence="1" type="ORF">MtrunA17_Chr3g0120961</name>
</gene>
<dbReference type="Proteomes" id="UP000265566">
    <property type="component" value="Chromosome 3"/>
</dbReference>
<sequence length="189" mass="21800">MSKGSDTCLFGVIRPAPDSCDERGKRQLKYVWESKRVKDLEISDCFVHDDDIKPLIFKCDRFEYRNKAQIQKDKEIKVAMAEYKQLRRGLSNFDAIAPPRIAGLVGCIVPIPINDDLRLQLTPLWEAALGAKFVLADIVKTTWRPGGMYYITFQAKEQDPPNRRPVTTFQAQFWKRRPEPEVISRAIKT</sequence>
<dbReference type="EMBL" id="PSQE01000003">
    <property type="protein sequence ID" value="RHN69088.1"/>
    <property type="molecule type" value="Genomic_DNA"/>
</dbReference>
<evidence type="ECO:0000313" key="2">
    <source>
        <dbReference type="Proteomes" id="UP000265566"/>
    </source>
</evidence>
<accession>A0A396IWV3</accession>
<dbReference type="PANTHER" id="PTHR31228:SF22">
    <property type="entry name" value="CYSTATIN_MONELLIN SUPERFAMILY PROTEIN"/>
    <property type="match status" value="1"/>
</dbReference>
<evidence type="ECO:0000313" key="1">
    <source>
        <dbReference type="EMBL" id="RHN69088.1"/>
    </source>
</evidence>
<name>A0A396IWV3_MEDTR</name>
<dbReference type="Gramene" id="rna17517">
    <property type="protein sequence ID" value="RHN69088.1"/>
    <property type="gene ID" value="gene17517"/>
</dbReference>